<organism evidence="2 3">
    <name type="scientific">Baudoinia panamericana (strain UAMH 10762)</name>
    <name type="common">Angels' share fungus</name>
    <name type="synonym">Baudoinia compniacensis (strain UAMH 10762)</name>
    <dbReference type="NCBI Taxonomy" id="717646"/>
    <lineage>
        <taxon>Eukaryota</taxon>
        <taxon>Fungi</taxon>
        <taxon>Dikarya</taxon>
        <taxon>Ascomycota</taxon>
        <taxon>Pezizomycotina</taxon>
        <taxon>Dothideomycetes</taxon>
        <taxon>Dothideomycetidae</taxon>
        <taxon>Mycosphaerellales</taxon>
        <taxon>Teratosphaeriaceae</taxon>
        <taxon>Baudoinia</taxon>
    </lineage>
</organism>
<dbReference type="AlphaFoldDB" id="M2NBV3"/>
<evidence type="ECO:0000313" key="3">
    <source>
        <dbReference type="Proteomes" id="UP000011761"/>
    </source>
</evidence>
<protein>
    <submittedName>
        <fullName evidence="2">Uncharacterized protein</fullName>
    </submittedName>
</protein>
<dbReference type="KEGG" id="bcom:BAUCODRAFT_34014"/>
<dbReference type="GeneID" id="19112297"/>
<gene>
    <name evidence="2" type="ORF">BAUCODRAFT_34014</name>
</gene>
<accession>M2NBV3</accession>
<feature type="region of interest" description="Disordered" evidence="1">
    <location>
        <begin position="45"/>
        <end position="66"/>
    </location>
</feature>
<sequence>MQRYDGLKQEGVCQRAHARIRQSEIEAVLLVKTRTDDVIYKRQRMRKSTADAISSGQSASINHMPS</sequence>
<name>M2NBV3_BAUPA</name>
<feature type="compositionally biased region" description="Polar residues" evidence="1">
    <location>
        <begin position="51"/>
        <end position="66"/>
    </location>
</feature>
<proteinExistence type="predicted"/>
<dbReference type="EMBL" id="KB445555">
    <property type="protein sequence ID" value="EMC96639.1"/>
    <property type="molecule type" value="Genomic_DNA"/>
</dbReference>
<reference evidence="2 3" key="1">
    <citation type="journal article" date="2012" name="PLoS Pathog.">
        <title>Diverse lifestyles and strategies of plant pathogenesis encoded in the genomes of eighteen Dothideomycetes fungi.</title>
        <authorList>
            <person name="Ohm R.A."/>
            <person name="Feau N."/>
            <person name="Henrissat B."/>
            <person name="Schoch C.L."/>
            <person name="Horwitz B.A."/>
            <person name="Barry K.W."/>
            <person name="Condon B.J."/>
            <person name="Copeland A.C."/>
            <person name="Dhillon B."/>
            <person name="Glaser F."/>
            <person name="Hesse C.N."/>
            <person name="Kosti I."/>
            <person name="LaButti K."/>
            <person name="Lindquist E.A."/>
            <person name="Lucas S."/>
            <person name="Salamov A.A."/>
            <person name="Bradshaw R.E."/>
            <person name="Ciuffetti L."/>
            <person name="Hamelin R.C."/>
            <person name="Kema G.H.J."/>
            <person name="Lawrence C."/>
            <person name="Scott J.A."/>
            <person name="Spatafora J.W."/>
            <person name="Turgeon B.G."/>
            <person name="de Wit P.J.G.M."/>
            <person name="Zhong S."/>
            <person name="Goodwin S.B."/>
            <person name="Grigoriev I.V."/>
        </authorList>
    </citation>
    <scope>NUCLEOTIDE SEQUENCE [LARGE SCALE GENOMIC DNA]</scope>
    <source>
        <strain evidence="2 3">UAMH 10762</strain>
    </source>
</reference>
<dbReference type="Proteomes" id="UP000011761">
    <property type="component" value="Unassembled WGS sequence"/>
</dbReference>
<evidence type="ECO:0000256" key="1">
    <source>
        <dbReference type="SAM" id="MobiDB-lite"/>
    </source>
</evidence>
<dbReference type="HOGENOM" id="CLU_2830800_0_0_1"/>
<dbReference type="RefSeq" id="XP_007676128.1">
    <property type="nucleotide sequence ID" value="XM_007677938.1"/>
</dbReference>
<evidence type="ECO:0000313" key="2">
    <source>
        <dbReference type="EMBL" id="EMC96639.1"/>
    </source>
</evidence>
<keyword evidence="3" id="KW-1185">Reference proteome</keyword>